<evidence type="ECO:0000313" key="1">
    <source>
        <dbReference type="EMBL" id="EFV42956.1"/>
    </source>
</evidence>
<dbReference type="AlphaFoldDB" id="E5YAE4"/>
<dbReference type="Proteomes" id="UP000006034">
    <property type="component" value="Unassembled WGS sequence"/>
</dbReference>
<dbReference type="eggNOG" id="COG4819">
    <property type="taxonomic scope" value="Bacteria"/>
</dbReference>
<gene>
    <name evidence="1" type="ORF">HMPREF0179_03165</name>
</gene>
<dbReference type="HOGENOM" id="CLU_046255_0_0_7"/>
<dbReference type="InterPro" id="IPR043129">
    <property type="entry name" value="ATPase_NBD"/>
</dbReference>
<dbReference type="EMBL" id="ADCP02000001">
    <property type="protein sequence ID" value="EFV42956.1"/>
    <property type="molecule type" value="Genomic_DNA"/>
</dbReference>
<sequence length="471" mass="50344">MDSKQILSVGIDIGTSTSQLVFSRLELRNRAAACQIPRFEITDRRIVWQSPVAFTPLTDVDTLDEAALDALIRGWYAEAGVRPEDVETGAVIVTGESLKTVNARRTVMRLADSLGDFVVASAGPHLESVIAGRGAGAAALSEARRGTVLNIDIGGGTSNYAVFRAGRVIDTACLNMGGRLAETDGHGWITRVRKPLLPVLEELYGSRAPETLGPDDIPAIADRMAGLIWQVLADERSPLADRLLQTPPLKMWRYDAVTLSGGVGACCAEPEADPFRFRDLGPSLARAIVRHPGFAALPLLPPSQTVRATVIGAGSWMLSLSGATVWADDALLPMRNLPVVFPWLDWHAGLTPAAVETAIGDAMRRMDLGDADRFVVGLPAGMPVAYATVCLLVEALAGFWSRRPEGQPVLVALAEDMGKVLGMELRPRLSGRPLVVLDELKLADGDYLDMGKPLYQGGVVPVTIKSLAFSG</sequence>
<dbReference type="PIRSF" id="PIRSF012293">
    <property type="entry name" value="EutA"/>
    <property type="match status" value="1"/>
</dbReference>
<reference evidence="1 2" key="2">
    <citation type="submission" date="2013-04" db="EMBL/GenBank/DDBJ databases">
        <title>The Genome Sequence of Bilophila wadsworthia 3_1_6.</title>
        <authorList>
            <consortium name="The Broad Institute Genomics Platform"/>
            <person name="Earl A."/>
            <person name="Ward D."/>
            <person name="Feldgarden M."/>
            <person name="Gevers D."/>
            <person name="Sibley C."/>
            <person name="Strauss J."/>
            <person name="Allen-Vercoe E."/>
            <person name="Walker B."/>
            <person name="Young S."/>
            <person name="Zeng Q."/>
            <person name="Gargeya S."/>
            <person name="Fitzgerald M."/>
            <person name="Haas B."/>
            <person name="Abouelleil A."/>
            <person name="Allen A.W."/>
            <person name="Alvarado L."/>
            <person name="Arachchi H.M."/>
            <person name="Berlin A.M."/>
            <person name="Chapman S.B."/>
            <person name="Gainer-Dewar J."/>
            <person name="Goldberg J."/>
            <person name="Griggs A."/>
            <person name="Gujja S."/>
            <person name="Hansen M."/>
            <person name="Howarth C."/>
            <person name="Imamovic A."/>
            <person name="Ireland A."/>
            <person name="Larimer J."/>
            <person name="McCowan C."/>
            <person name="Murphy C."/>
            <person name="Pearson M."/>
            <person name="Poon T.W."/>
            <person name="Priest M."/>
            <person name="Roberts A."/>
            <person name="Saif S."/>
            <person name="Shea T."/>
            <person name="Sisk P."/>
            <person name="Sykes S."/>
            <person name="Wortman J."/>
            <person name="Nusbaum C."/>
            <person name="Birren B."/>
        </authorList>
    </citation>
    <scope>NUCLEOTIDE SEQUENCE [LARGE SCALE GENOMIC DNA]</scope>
    <source>
        <strain evidence="1 2">3_1_6</strain>
    </source>
</reference>
<evidence type="ECO:0000313" key="2">
    <source>
        <dbReference type="Proteomes" id="UP000006034"/>
    </source>
</evidence>
<dbReference type="InterPro" id="IPR050696">
    <property type="entry name" value="FtsA/MreB"/>
</dbReference>
<dbReference type="SUPFAM" id="SSF53067">
    <property type="entry name" value="Actin-like ATPase domain"/>
    <property type="match status" value="1"/>
</dbReference>
<reference evidence="1 2" key="1">
    <citation type="submission" date="2010-10" db="EMBL/GenBank/DDBJ databases">
        <authorList>
            <consortium name="The Broad Institute Genome Sequencing Platform"/>
            <person name="Ward D."/>
            <person name="Earl A."/>
            <person name="Feldgarden M."/>
            <person name="Young S.K."/>
            <person name="Gargeya S."/>
            <person name="Zeng Q."/>
            <person name="Alvarado L."/>
            <person name="Berlin A."/>
            <person name="Bochicchio J."/>
            <person name="Chapman S.B."/>
            <person name="Chen Z."/>
            <person name="Freedman E."/>
            <person name="Gellesch M."/>
            <person name="Goldberg J."/>
            <person name="Griggs A."/>
            <person name="Gujja S."/>
            <person name="Heilman E."/>
            <person name="Heiman D."/>
            <person name="Howarth C."/>
            <person name="Mehta T."/>
            <person name="Neiman D."/>
            <person name="Pearson M."/>
            <person name="Roberts A."/>
            <person name="Saif S."/>
            <person name="Shea T."/>
            <person name="Shenoy N."/>
            <person name="Sisk P."/>
            <person name="Stolte C."/>
            <person name="Sykes S."/>
            <person name="White J."/>
            <person name="Yandava C."/>
            <person name="Allen-Vercoe E."/>
            <person name="Sibley C."/>
            <person name="Ambrose C.E."/>
            <person name="Strauss J."/>
            <person name="Daigneault M."/>
            <person name="Haas B."/>
            <person name="Nusbaum C."/>
            <person name="Birren B."/>
        </authorList>
    </citation>
    <scope>NUCLEOTIDE SEQUENCE [LARGE SCALE GENOMIC DNA]</scope>
    <source>
        <strain evidence="1 2">3_1_6</strain>
    </source>
</reference>
<dbReference type="Pfam" id="PF06277">
    <property type="entry name" value="EutA"/>
    <property type="match status" value="1"/>
</dbReference>
<name>E5YAE4_BILW3</name>
<dbReference type="PANTHER" id="PTHR32432:SF13">
    <property type="entry name" value="ETHANOLAMINE AMMONIA-LYASE REACTIVASE EUTA"/>
    <property type="match status" value="1"/>
</dbReference>
<proteinExistence type="predicted"/>
<keyword evidence="2" id="KW-1185">Reference proteome</keyword>
<dbReference type="PANTHER" id="PTHR32432">
    <property type="entry name" value="CELL DIVISION PROTEIN FTSA-RELATED"/>
    <property type="match status" value="1"/>
</dbReference>
<accession>E5YAE4</accession>
<dbReference type="RefSeq" id="WP_005029671.1">
    <property type="nucleotide sequence ID" value="NZ_KE150238.1"/>
</dbReference>
<organism evidence="1 2">
    <name type="scientific">Bilophila wadsworthia (strain 3_1_6)</name>
    <dbReference type="NCBI Taxonomy" id="563192"/>
    <lineage>
        <taxon>Bacteria</taxon>
        <taxon>Pseudomonadati</taxon>
        <taxon>Thermodesulfobacteriota</taxon>
        <taxon>Desulfovibrionia</taxon>
        <taxon>Desulfovibrionales</taxon>
        <taxon>Desulfovibrionaceae</taxon>
        <taxon>Bilophila</taxon>
    </lineage>
</organism>
<dbReference type="STRING" id="563192.HMPREF0179_03165"/>
<dbReference type="GeneID" id="78084448"/>
<protein>
    <submittedName>
        <fullName evidence="1">Ethanolamine utilization protein EutA</fullName>
    </submittedName>
</protein>
<dbReference type="OrthoDB" id="1542at2"/>
<dbReference type="InterPro" id="IPR009377">
    <property type="entry name" value="EutA"/>
</dbReference>
<comment type="caution">
    <text evidence="1">The sequence shown here is derived from an EMBL/GenBank/DDBJ whole genome shotgun (WGS) entry which is preliminary data.</text>
</comment>